<dbReference type="EMBL" id="JACHJQ010000005">
    <property type="protein sequence ID" value="MBB4908410.1"/>
    <property type="molecule type" value="Genomic_DNA"/>
</dbReference>
<dbReference type="RefSeq" id="WP_311771229.1">
    <property type="nucleotide sequence ID" value="NZ_JACHJQ010000005.1"/>
</dbReference>
<dbReference type="Pfam" id="PF13560">
    <property type="entry name" value="HTH_31"/>
    <property type="match status" value="1"/>
</dbReference>
<organism evidence="2 3">
    <name type="scientific">Actinophytocola algeriensis</name>
    <dbReference type="NCBI Taxonomy" id="1768010"/>
    <lineage>
        <taxon>Bacteria</taxon>
        <taxon>Bacillati</taxon>
        <taxon>Actinomycetota</taxon>
        <taxon>Actinomycetes</taxon>
        <taxon>Pseudonocardiales</taxon>
        <taxon>Pseudonocardiaceae</taxon>
    </lineage>
</organism>
<accession>A0A7W7Q7D6</accession>
<gene>
    <name evidence="2" type="ORF">FHR82_004663</name>
</gene>
<proteinExistence type="predicted"/>
<evidence type="ECO:0000313" key="2">
    <source>
        <dbReference type="EMBL" id="MBB4908410.1"/>
    </source>
</evidence>
<dbReference type="InterPro" id="IPR001387">
    <property type="entry name" value="Cro/C1-type_HTH"/>
</dbReference>
<sequence>MHLSTDGGRRELARFLRSRRERIAPSEVGLPAGPRRRTQGLRREEVAVLAGVSPTWYTYLEQARGIQPSREVLDSLARVLRLTEDERRYVHSLAHGSVIQTSPLDGEIPAIDLIKQVVALFEESPYPVYAVNLYCDLLAWNQAATEWYDDWGALPPEERNILRWMLVSPVARIRLVDWEDDAKDIVARWRAESGKHAADPVLRERISELAHLSPEFRSWWGQFRVVEHRSKVRRFRHKILGHQVMRIVPMNSVEIIPVVVVPHIPVMA</sequence>
<name>A0A7W7Q7D6_9PSEU</name>
<dbReference type="PANTHER" id="PTHR35010">
    <property type="entry name" value="BLL4672 PROTEIN-RELATED"/>
    <property type="match status" value="1"/>
</dbReference>
<dbReference type="InterPro" id="IPR010982">
    <property type="entry name" value="Lambda_DNA-bd_dom_sf"/>
</dbReference>
<dbReference type="InterPro" id="IPR041413">
    <property type="entry name" value="MLTR_LBD"/>
</dbReference>
<dbReference type="SUPFAM" id="SSF47413">
    <property type="entry name" value="lambda repressor-like DNA-binding domains"/>
    <property type="match status" value="1"/>
</dbReference>
<dbReference type="SMART" id="SM00530">
    <property type="entry name" value="HTH_XRE"/>
    <property type="match status" value="1"/>
</dbReference>
<reference evidence="2 3" key="1">
    <citation type="submission" date="2020-08" db="EMBL/GenBank/DDBJ databases">
        <title>Genomic Encyclopedia of Type Strains, Phase III (KMG-III): the genomes of soil and plant-associated and newly described type strains.</title>
        <authorList>
            <person name="Whitman W."/>
        </authorList>
    </citation>
    <scope>NUCLEOTIDE SEQUENCE [LARGE SCALE GENOMIC DNA]</scope>
    <source>
        <strain evidence="2 3">CECT 8960</strain>
    </source>
</reference>
<dbReference type="Gene3D" id="1.10.260.40">
    <property type="entry name" value="lambda repressor-like DNA-binding domains"/>
    <property type="match status" value="1"/>
</dbReference>
<feature type="domain" description="HTH cro/C1-type" evidence="1">
    <location>
        <begin position="15"/>
        <end position="87"/>
    </location>
</feature>
<dbReference type="GO" id="GO:0003677">
    <property type="term" value="F:DNA binding"/>
    <property type="evidence" value="ECO:0007669"/>
    <property type="project" value="InterPro"/>
</dbReference>
<dbReference type="CDD" id="cd00093">
    <property type="entry name" value="HTH_XRE"/>
    <property type="match status" value="1"/>
</dbReference>
<dbReference type="Proteomes" id="UP000520767">
    <property type="component" value="Unassembled WGS sequence"/>
</dbReference>
<evidence type="ECO:0000259" key="1">
    <source>
        <dbReference type="SMART" id="SM00530"/>
    </source>
</evidence>
<comment type="caution">
    <text evidence="2">The sequence shown here is derived from an EMBL/GenBank/DDBJ whole genome shotgun (WGS) entry which is preliminary data.</text>
</comment>
<dbReference type="Gene3D" id="3.30.450.180">
    <property type="match status" value="1"/>
</dbReference>
<dbReference type="AlphaFoldDB" id="A0A7W7Q7D6"/>
<evidence type="ECO:0000313" key="3">
    <source>
        <dbReference type="Proteomes" id="UP000520767"/>
    </source>
</evidence>
<protein>
    <submittedName>
        <fullName evidence="2">Transcriptional regulator with XRE-family HTH domain</fullName>
    </submittedName>
</protein>
<dbReference type="Pfam" id="PF17765">
    <property type="entry name" value="MLTR_LBD"/>
    <property type="match status" value="1"/>
</dbReference>
<keyword evidence="3" id="KW-1185">Reference proteome</keyword>